<dbReference type="GeneID" id="17036045"/>
<dbReference type="EMBL" id="AGSI01000027">
    <property type="protein sequence ID" value="EIE18089.1"/>
    <property type="molecule type" value="Genomic_DNA"/>
</dbReference>
<dbReference type="KEGG" id="csl:COCSUDRAFT_9466"/>
<protein>
    <recommendedName>
        <fullName evidence="3">FkbM family methyltransferase</fullName>
    </recommendedName>
</protein>
<comment type="caution">
    <text evidence="1">The sequence shown here is derived from an EMBL/GenBank/DDBJ whole genome shotgun (WGS) entry which is preliminary data.</text>
</comment>
<name>I0YI70_COCSC</name>
<dbReference type="GO" id="GO:0006888">
    <property type="term" value="P:endoplasmic reticulum to Golgi vesicle-mediated transport"/>
    <property type="evidence" value="ECO:0007669"/>
    <property type="project" value="TreeGrafter"/>
</dbReference>
<dbReference type="RefSeq" id="XP_005642633.1">
    <property type="nucleotide sequence ID" value="XM_005642576.1"/>
</dbReference>
<dbReference type="GO" id="GO:0031902">
    <property type="term" value="C:late endosome membrane"/>
    <property type="evidence" value="ECO:0007669"/>
    <property type="project" value="TreeGrafter"/>
</dbReference>
<dbReference type="OrthoDB" id="512533at2759"/>
<dbReference type="AlphaFoldDB" id="I0YI70"/>
<dbReference type="PANTHER" id="PTHR34009">
    <property type="entry name" value="PROTEIN STAR"/>
    <property type="match status" value="1"/>
</dbReference>
<sequence>YAFENFFYKTTHGTYLEMGALDGVEFSNTLYLQEAHGWHGLLIEANPTSYAALVKNRPDDVCLNVAICASSRVVHFVGSGPAPTTGIYEFMPAAFLQYWHPGID</sequence>
<evidence type="ECO:0008006" key="3">
    <source>
        <dbReference type="Google" id="ProtNLM"/>
    </source>
</evidence>
<dbReference type="GO" id="GO:0005794">
    <property type="term" value="C:Golgi apparatus"/>
    <property type="evidence" value="ECO:0007669"/>
    <property type="project" value="TreeGrafter"/>
</dbReference>
<dbReference type="PANTHER" id="PTHR34009:SF2">
    <property type="entry name" value="PROTEIN STAR"/>
    <property type="match status" value="1"/>
</dbReference>
<evidence type="ECO:0000313" key="2">
    <source>
        <dbReference type="Proteomes" id="UP000007264"/>
    </source>
</evidence>
<evidence type="ECO:0000313" key="1">
    <source>
        <dbReference type="EMBL" id="EIE18089.1"/>
    </source>
</evidence>
<dbReference type="Proteomes" id="UP000007264">
    <property type="component" value="Unassembled WGS sequence"/>
</dbReference>
<dbReference type="GO" id="GO:0005886">
    <property type="term" value="C:plasma membrane"/>
    <property type="evidence" value="ECO:0007669"/>
    <property type="project" value="TreeGrafter"/>
</dbReference>
<dbReference type="eggNOG" id="ENOG502S9U3">
    <property type="taxonomic scope" value="Eukaryota"/>
</dbReference>
<organism evidence="1 2">
    <name type="scientific">Coccomyxa subellipsoidea (strain C-169)</name>
    <name type="common">Green microalga</name>
    <dbReference type="NCBI Taxonomy" id="574566"/>
    <lineage>
        <taxon>Eukaryota</taxon>
        <taxon>Viridiplantae</taxon>
        <taxon>Chlorophyta</taxon>
        <taxon>core chlorophytes</taxon>
        <taxon>Trebouxiophyceae</taxon>
        <taxon>Trebouxiophyceae incertae sedis</taxon>
        <taxon>Coccomyxaceae</taxon>
        <taxon>Coccomyxa</taxon>
        <taxon>Coccomyxa subellipsoidea</taxon>
    </lineage>
</organism>
<gene>
    <name evidence="1" type="ORF">COCSUDRAFT_9466</name>
</gene>
<dbReference type="GO" id="GO:0005789">
    <property type="term" value="C:endoplasmic reticulum membrane"/>
    <property type="evidence" value="ECO:0007669"/>
    <property type="project" value="TreeGrafter"/>
</dbReference>
<dbReference type="GO" id="GO:0016197">
    <property type="term" value="P:endosomal transport"/>
    <property type="evidence" value="ECO:0007669"/>
    <property type="project" value="TreeGrafter"/>
</dbReference>
<feature type="non-terminal residue" evidence="1">
    <location>
        <position position="1"/>
    </location>
</feature>
<accession>I0YI70</accession>
<proteinExistence type="predicted"/>
<feature type="non-terminal residue" evidence="1">
    <location>
        <position position="104"/>
    </location>
</feature>
<reference evidence="1 2" key="1">
    <citation type="journal article" date="2012" name="Genome Biol.">
        <title>The genome of the polar eukaryotic microalga coccomyxa subellipsoidea reveals traits of cold adaptation.</title>
        <authorList>
            <person name="Blanc G."/>
            <person name="Agarkova I."/>
            <person name="Grimwood J."/>
            <person name="Kuo A."/>
            <person name="Brueggeman A."/>
            <person name="Dunigan D."/>
            <person name="Gurnon J."/>
            <person name="Ladunga I."/>
            <person name="Lindquist E."/>
            <person name="Lucas S."/>
            <person name="Pangilinan J."/>
            <person name="Proschold T."/>
            <person name="Salamov A."/>
            <person name="Schmutz J."/>
            <person name="Weeks D."/>
            <person name="Yamada T."/>
            <person name="Claverie J.M."/>
            <person name="Grigoriev I."/>
            <person name="Van Etten J."/>
            <person name="Lomsadze A."/>
            <person name="Borodovsky M."/>
        </authorList>
    </citation>
    <scope>NUCLEOTIDE SEQUENCE [LARGE SCALE GENOMIC DNA]</scope>
    <source>
        <strain evidence="1 2">C-169</strain>
    </source>
</reference>
<keyword evidence="2" id="KW-1185">Reference proteome</keyword>
<dbReference type="InterPro" id="IPR053202">
    <property type="entry name" value="EGF_Rcpt_Signaling_Reg"/>
</dbReference>